<dbReference type="Proteomes" id="UP000019184">
    <property type="component" value="Unassembled WGS sequence"/>
</dbReference>
<comment type="caution">
    <text evidence="1">The sequence shown here is derived from an EMBL/GenBank/DDBJ whole genome shotgun (WGS) entry which is preliminary data.</text>
</comment>
<evidence type="ECO:0000313" key="1">
    <source>
        <dbReference type="EMBL" id="CDH44678.1"/>
    </source>
</evidence>
<protein>
    <submittedName>
        <fullName evidence="1">Uncharacterized protein</fullName>
    </submittedName>
</protein>
<evidence type="ECO:0000313" key="2">
    <source>
        <dbReference type="Proteomes" id="UP000019184"/>
    </source>
</evidence>
<accession>A0A7U7GBE3</accession>
<sequence>MLNELIRLLKVERVDDLLVLWAQAHQMQIPAVIDPFFPTPGLWKGELSFGEVAAVWLTFITSQGDHCLSHVQPWVEAHLDTLTACLCKPIRPLDFSDDRRADLLDRFAETATWGKWKRRSMG</sequence>
<organism evidence="1 2">
    <name type="scientific">Candidatus Contendobacter odensis Run_B_J11</name>
    <dbReference type="NCBI Taxonomy" id="1400861"/>
    <lineage>
        <taxon>Bacteria</taxon>
        <taxon>Pseudomonadati</taxon>
        <taxon>Pseudomonadota</taxon>
        <taxon>Gammaproteobacteria</taxon>
        <taxon>Candidatus Competibacteraceae</taxon>
        <taxon>Candidatus Contendibacter</taxon>
    </lineage>
</organism>
<dbReference type="AlphaFoldDB" id="A0A7U7GBE3"/>
<reference evidence="1 2" key="1">
    <citation type="journal article" date="2014" name="ISME J.">
        <title>Candidatus Competibacter-lineage genomes retrieved from metagenomes reveal functional metabolic diversity.</title>
        <authorList>
            <person name="McIlroy S.J."/>
            <person name="Albertsen M."/>
            <person name="Andresen E.K."/>
            <person name="Saunders A.M."/>
            <person name="Kristiansen R."/>
            <person name="Stokholm-Bjerregaard M."/>
            <person name="Nielsen K.L."/>
            <person name="Nielsen P.H."/>
        </authorList>
    </citation>
    <scope>NUCLEOTIDE SEQUENCE [LARGE SCALE GENOMIC DNA]</scope>
    <source>
        <strain evidence="1 2">Run_B_J11</strain>
    </source>
</reference>
<name>A0A7U7GBE3_9GAMM</name>
<dbReference type="EMBL" id="CBTK010000093">
    <property type="protein sequence ID" value="CDH44678.1"/>
    <property type="molecule type" value="Genomic_DNA"/>
</dbReference>
<keyword evidence="2" id="KW-1185">Reference proteome</keyword>
<dbReference type="RefSeq" id="WP_034431866.1">
    <property type="nucleotide sequence ID" value="NZ_CBTK010000093.1"/>
</dbReference>
<gene>
    <name evidence="1" type="ORF">BN874_1820001</name>
</gene>
<proteinExistence type="predicted"/>
<dbReference type="OrthoDB" id="148767at2"/>